<name>A0A4Q1KB46_9FLAO</name>
<gene>
    <name evidence="2" type="ORF">EQG61_04410</name>
</gene>
<proteinExistence type="predicted"/>
<keyword evidence="3" id="KW-1185">Reference proteome</keyword>
<evidence type="ECO:0000313" key="3">
    <source>
        <dbReference type="Proteomes" id="UP000289857"/>
    </source>
</evidence>
<dbReference type="Proteomes" id="UP000289857">
    <property type="component" value="Unassembled WGS sequence"/>
</dbReference>
<keyword evidence="1" id="KW-0812">Transmembrane</keyword>
<feature type="transmembrane region" description="Helical" evidence="1">
    <location>
        <begin position="69"/>
        <end position="89"/>
    </location>
</feature>
<reference evidence="3" key="1">
    <citation type="submission" date="2019-01" db="EMBL/GenBank/DDBJ databases">
        <title>Cytophagaceae bacterium strain CAR-16.</title>
        <authorList>
            <person name="Chen W.-M."/>
        </authorList>
    </citation>
    <scope>NUCLEOTIDE SEQUENCE [LARGE SCALE GENOMIC DNA]</scope>
    <source>
        <strain evidence="3">WWJ-16</strain>
    </source>
</reference>
<comment type="caution">
    <text evidence="2">The sequence shown here is derived from an EMBL/GenBank/DDBJ whole genome shotgun (WGS) entry which is preliminary data.</text>
</comment>
<evidence type="ECO:0000313" key="2">
    <source>
        <dbReference type="EMBL" id="RXR23535.1"/>
    </source>
</evidence>
<organism evidence="2 3">
    <name type="scientific">Flavobacterium stagni</name>
    <dbReference type="NCBI Taxonomy" id="2506421"/>
    <lineage>
        <taxon>Bacteria</taxon>
        <taxon>Pseudomonadati</taxon>
        <taxon>Bacteroidota</taxon>
        <taxon>Flavobacteriia</taxon>
        <taxon>Flavobacteriales</taxon>
        <taxon>Flavobacteriaceae</taxon>
        <taxon>Flavobacterium</taxon>
    </lineage>
</organism>
<sequence length="339" mass="39370">MQWIALYPETVERLYSTGFYRWWDAVIRGFSAYFPFSFGDVCYGILLLSGIVSLLRWKKTTSKEKMSRLGTFLAGFYFFFQVSWGLNYYRLPLAEKWHLEPQYTAAELREFTEKLIEKTNAIQLQITKNPKQKVVVPYAETELLTLGTEGYKALAQIHPEIRYGVGSVKSSLWKRPLSYMGFSGYLNPFTHEAQVNTLMPKYTQSNVICHEMAHQTGLASESECNFIGFLAGYHHPDLYFQYSACTAALKYCMNALVQQDPEAFDQLKVKIHAGVLDNFKESEQFWNQYDTFIDKGFHGFYDRFLKINQQKDGMEGYSKFVGLLISYYQLKADNIKLRP</sequence>
<dbReference type="InterPro" id="IPR024294">
    <property type="entry name" value="DUF3810"/>
</dbReference>
<feature type="transmembrane region" description="Helical" evidence="1">
    <location>
        <begin position="32"/>
        <end position="57"/>
    </location>
</feature>
<protein>
    <submittedName>
        <fullName evidence="2">DUF3810 domain-containing protein</fullName>
    </submittedName>
</protein>
<keyword evidence="1" id="KW-1133">Transmembrane helix</keyword>
<evidence type="ECO:0000256" key="1">
    <source>
        <dbReference type="SAM" id="Phobius"/>
    </source>
</evidence>
<dbReference type="EMBL" id="SBKN01000002">
    <property type="protein sequence ID" value="RXR23535.1"/>
    <property type="molecule type" value="Genomic_DNA"/>
</dbReference>
<dbReference type="AlphaFoldDB" id="A0A4Q1KB46"/>
<keyword evidence="1" id="KW-0472">Membrane</keyword>
<dbReference type="Pfam" id="PF12725">
    <property type="entry name" value="DUF3810"/>
    <property type="match status" value="1"/>
</dbReference>
<accession>A0A4Q1KB46</accession>
<dbReference type="OrthoDB" id="1048788at2"/>